<evidence type="ECO:0000256" key="5">
    <source>
        <dbReference type="ARBA" id="ARBA00022499"/>
    </source>
</evidence>
<evidence type="ECO:0000256" key="1">
    <source>
        <dbReference type="ARBA" id="ARBA00004123"/>
    </source>
</evidence>
<dbReference type="Pfam" id="PF23135">
    <property type="entry name" value="TRI4_N"/>
    <property type="match status" value="1"/>
</dbReference>
<keyword evidence="9" id="KW-0862">Zinc</keyword>
<evidence type="ECO:0000256" key="7">
    <source>
        <dbReference type="ARBA" id="ARBA00022723"/>
    </source>
</evidence>
<evidence type="ECO:0000256" key="16">
    <source>
        <dbReference type="ARBA" id="ARBA00055901"/>
    </source>
</evidence>
<dbReference type="AlphaFoldDB" id="A0A423U383"/>
<evidence type="ECO:0000256" key="18">
    <source>
        <dbReference type="ARBA" id="ARBA00070627"/>
    </source>
</evidence>
<keyword evidence="14" id="KW-0206">Cytoskeleton</keyword>
<feature type="domain" description="ASCH" evidence="21">
    <location>
        <begin position="176"/>
        <end position="289"/>
    </location>
</feature>
<sequence>MASLEDWACAELDKLGIPDAGDIVRYLQPIEDPAEVEDYLASMLDKSNNSHQKFIKEFLRKQEEGKSAIDSRFYRKSTVEEDFGYKINDGKKKQKNNKENEDPVIKEILEGRTQDIFSAPDREESGPKIEVSRPEYTSSGITGNKKQKGGKFQTAGNSLRVQDRELLEMTDEGKCLSMHQPWASLLVAGIKVHEGRMWYSSHRGRLWIAAAAKVPTPEEIQQLEHMYRVLLKDEYLQFPKHYPTGCLLGCVDVVDVLPQEEYRTQFPEGESDSPYVFVCESPQEMILKFPIKGDHKIYKLDPKIHQAAKKALRPREE</sequence>
<gene>
    <name evidence="22" type="ORF">C7M84_023652</name>
</gene>
<dbReference type="CDD" id="cd06554">
    <property type="entry name" value="ASCH_ASC-1_like"/>
    <property type="match status" value="1"/>
</dbReference>
<dbReference type="InterPro" id="IPR039128">
    <property type="entry name" value="TRIP4-like"/>
</dbReference>
<feature type="compositionally biased region" description="Basic and acidic residues" evidence="20">
    <location>
        <begin position="120"/>
        <end position="133"/>
    </location>
</feature>
<feature type="region of interest" description="Disordered" evidence="20">
    <location>
        <begin position="118"/>
        <end position="153"/>
    </location>
</feature>
<dbReference type="GO" id="GO:0008270">
    <property type="term" value="F:zinc ion binding"/>
    <property type="evidence" value="ECO:0007669"/>
    <property type="project" value="UniProtKB-KW"/>
</dbReference>
<evidence type="ECO:0000313" key="23">
    <source>
        <dbReference type="Proteomes" id="UP000283509"/>
    </source>
</evidence>
<evidence type="ECO:0000256" key="20">
    <source>
        <dbReference type="SAM" id="MobiDB-lite"/>
    </source>
</evidence>
<dbReference type="GO" id="GO:0005634">
    <property type="term" value="C:nucleus"/>
    <property type="evidence" value="ECO:0007669"/>
    <property type="project" value="UniProtKB-SubCell"/>
</dbReference>
<reference evidence="22 23" key="1">
    <citation type="submission" date="2018-04" db="EMBL/GenBank/DDBJ databases">
        <authorList>
            <person name="Zhang X."/>
            <person name="Yuan J."/>
            <person name="Li F."/>
            <person name="Xiang J."/>
        </authorList>
    </citation>
    <scope>NUCLEOTIDE SEQUENCE [LARGE SCALE GENOMIC DNA]</scope>
    <source>
        <tissue evidence="22">Muscle</tissue>
    </source>
</reference>
<evidence type="ECO:0000256" key="13">
    <source>
        <dbReference type="ARBA" id="ARBA00023163"/>
    </source>
</evidence>
<comment type="subunit">
    <text evidence="17">Interacts with the thyroid hormone receptor/TR (via the ligand-binding domain); this interaction requires the presence of thyroid hormone. Interacts with the androgen receptor/AR; in an androgen, testosterone and dihydrotestosterone-dependent manner. Interacts with ESR1 (estrogen ligand-bound); competes with UFSP2. Interacts with UFSP2; competes with ligand-bound ESR1. Interacts with DDRGK1 and UFL1; the interaction with DDRGK1 is direct. Interacts with NCOA1. Interacts with EP300. Part of the ASC-1 complex, that contains TRIP4, ASCC1, ASCC2 and ASCC3. Identified in the RQT (ribosome quality control trigger) complex, that contains ASCC2, ASCC3 and TRIP4. Interacts with NEK6. Interacts with CSRP1. Interacts with ZCCHC4.</text>
</comment>
<keyword evidence="11" id="KW-0007">Acetylation</keyword>
<dbReference type="InterPro" id="IPR056994">
    <property type="entry name" value="TRI4_N"/>
</dbReference>
<dbReference type="Proteomes" id="UP000283509">
    <property type="component" value="Unassembled WGS sequence"/>
</dbReference>
<evidence type="ECO:0000256" key="3">
    <source>
        <dbReference type="ARBA" id="ARBA00004514"/>
    </source>
</evidence>
<dbReference type="OrthoDB" id="338816at2759"/>
<evidence type="ECO:0000313" key="22">
    <source>
        <dbReference type="EMBL" id="ROT83169.1"/>
    </source>
</evidence>
<keyword evidence="23" id="KW-1185">Reference proteome</keyword>
<dbReference type="PANTHER" id="PTHR12963">
    <property type="entry name" value="THYROID RECEPTOR INTERACTING PROTEIN RELATED"/>
    <property type="match status" value="1"/>
</dbReference>
<evidence type="ECO:0000256" key="19">
    <source>
        <dbReference type="ARBA" id="ARBA00075052"/>
    </source>
</evidence>
<dbReference type="GO" id="GO:0005813">
    <property type="term" value="C:centrosome"/>
    <property type="evidence" value="ECO:0007669"/>
    <property type="project" value="UniProtKB-SubCell"/>
</dbReference>
<dbReference type="EMBL" id="QCYY01000724">
    <property type="protein sequence ID" value="ROT83169.1"/>
    <property type="molecule type" value="Genomic_DNA"/>
</dbReference>
<proteinExistence type="predicted"/>
<dbReference type="SMART" id="SM01022">
    <property type="entry name" value="ASCH"/>
    <property type="match status" value="1"/>
</dbReference>
<keyword evidence="13" id="KW-0804">Transcription</keyword>
<evidence type="ECO:0000256" key="8">
    <source>
        <dbReference type="ARBA" id="ARBA00022771"/>
    </source>
</evidence>
<accession>A0A423U383</accession>
<dbReference type="InterPro" id="IPR007374">
    <property type="entry name" value="ASCH_domain"/>
</dbReference>
<comment type="caution">
    <text evidence="22">The sequence shown here is derived from an EMBL/GenBank/DDBJ whole genome shotgun (WGS) entry which is preliminary data.</text>
</comment>
<dbReference type="PANTHER" id="PTHR12963:SF0">
    <property type="entry name" value="EXPRESSED PROTEIN"/>
    <property type="match status" value="1"/>
</dbReference>
<evidence type="ECO:0000256" key="15">
    <source>
        <dbReference type="ARBA" id="ARBA00023242"/>
    </source>
</evidence>
<evidence type="ECO:0000256" key="17">
    <source>
        <dbReference type="ARBA" id="ARBA00065803"/>
    </source>
</evidence>
<keyword evidence="6" id="KW-0597">Phosphoprotein</keyword>
<dbReference type="GO" id="GO:0005829">
    <property type="term" value="C:cytosol"/>
    <property type="evidence" value="ECO:0007669"/>
    <property type="project" value="UniProtKB-SubCell"/>
</dbReference>
<comment type="subcellular location">
    <subcellularLocation>
        <location evidence="2">Cytoplasm</location>
        <location evidence="2">Cytoskeleton</location>
        <location evidence="2">Microtubule organizing center</location>
        <location evidence="2">Centrosome</location>
    </subcellularLocation>
    <subcellularLocation>
        <location evidence="3">Cytoplasm</location>
        <location evidence="3">Cytosol</location>
    </subcellularLocation>
    <subcellularLocation>
        <location evidence="1">Nucleus</location>
    </subcellularLocation>
</comment>
<keyword evidence="12" id="KW-0805">Transcription regulation</keyword>
<dbReference type="Gene3D" id="2.30.130.30">
    <property type="entry name" value="Hypothetical protein"/>
    <property type="match status" value="1"/>
</dbReference>
<name>A0A423U383_PENVA</name>
<keyword evidence="7" id="KW-0479">Metal-binding</keyword>
<reference evidence="22 23" key="2">
    <citation type="submission" date="2019-01" db="EMBL/GenBank/DDBJ databases">
        <title>The decoding of complex shrimp genome reveals the adaptation for benthos swimmer, frequently molting mechanism and breeding impact on genome.</title>
        <authorList>
            <person name="Sun Y."/>
            <person name="Gao Y."/>
            <person name="Yu Y."/>
        </authorList>
    </citation>
    <scope>NUCLEOTIDE SEQUENCE [LARGE SCALE GENOMIC DNA]</scope>
    <source>
        <tissue evidence="22">Muscle</tissue>
    </source>
</reference>
<evidence type="ECO:0000256" key="9">
    <source>
        <dbReference type="ARBA" id="ARBA00022833"/>
    </source>
</evidence>
<feature type="compositionally biased region" description="Polar residues" evidence="20">
    <location>
        <begin position="135"/>
        <end position="144"/>
    </location>
</feature>
<evidence type="ECO:0000256" key="6">
    <source>
        <dbReference type="ARBA" id="ARBA00022553"/>
    </source>
</evidence>
<keyword evidence="4" id="KW-0963">Cytoplasm</keyword>
<protein>
    <recommendedName>
        <fullName evidence="18">Activating signal cointegrator 1</fullName>
    </recommendedName>
    <alternativeName>
        <fullName evidence="19">Thyroid receptor-interacting protein 4</fullName>
    </alternativeName>
</protein>
<evidence type="ECO:0000256" key="11">
    <source>
        <dbReference type="ARBA" id="ARBA00022990"/>
    </source>
</evidence>
<dbReference type="SUPFAM" id="SSF88697">
    <property type="entry name" value="PUA domain-like"/>
    <property type="match status" value="1"/>
</dbReference>
<comment type="function">
    <text evidence="16">Transcription coactivator which associates with nuclear receptors, transcriptional coactivators including EP300, CREBBP and NCOA1, and basal transcription factors like TBP and TFIIA to facilitate nuclear receptors-mediated transcription. May thereby play an important role in establishing distinct coactivator complexes under different cellular conditions. Plays a role in thyroid hormone receptor and estrogen receptor transactivation. Also involved in androgen receptor transactivation. Plays a pivotal role in the transactivation of NF-kappa-B, SRF and AP1. Acts as a mediator of transrepression between nuclear receptor and either AP1 or NF-kappa-B. May play a role in the development of neuromuscular junction. May play a role in late myogenic differentiation. Also functions as part of the RQC trigger (RQT) complex that activates the ribosome quality control (RQC) pathway, a pathway that degrades nascent peptide chains during problematic translation.</text>
</comment>
<evidence type="ECO:0000256" key="14">
    <source>
        <dbReference type="ARBA" id="ARBA00023212"/>
    </source>
</evidence>
<evidence type="ECO:0000256" key="12">
    <source>
        <dbReference type="ARBA" id="ARBA00023015"/>
    </source>
</evidence>
<keyword evidence="5" id="KW-1017">Isopeptide bond</keyword>
<evidence type="ECO:0000256" key="4">
    <source>
        <dbReference type="ARBA" id="ARBA00022490"/>
    </source>
</evidence>
<dbReference type="STRING" id="6689.A0A423U383"/>
<dbReference type="InterPro" id="IPR015947">
    <property type="entry name" value="PUA-like_sf"/>
</dbReference>
<organism evidence="22 23">
    <name type="scientific">Penaeus vannamei</name>
    <name type="common">Whiteleg shrimp</name>
    <name type="synonym">Litopenaeus vannamei</name>
    <dbReference type="NCBI Taxonomy" id="6689"/>
    <lineage>
        <taxon>Eukaryota</taxon>
        <taxon>Metazoa</taxon>
        <taxon>Ecdysozoa</taxon>
        <taxon>Arthropoda</taxon>
        <taxon>Crustacea</taxon>
        <taxon>Multicrustacea</taxon>
        <taxon>Malacostraca</taxon>
        <taxon>Eumalacostraca</taxon>
        <taxon>Eucarida</taxon>
        <taxon>Decapoda</taxon>
        <taxon>Dendrobranchiata</taxon>
        <taxon>Penaeoidea</taxon>
        <taxon>Penaeidae</taxon>
        <taxon>Penaeus</taxon>
    </lineage>
</organism>
<keyword evidence="15" id="KW-0539">Nucleus</keyword>
<evidence type="ECO:0000256" key="10">
    <source>
        <dbReference type="ARBA" id="ARBA00022843"/>
    </source>
</evidence>
<dbReference type="Pfam" id="PF04266">
    <property type="entry name" value="ASCH"/>
    <property type="match status" value="1"/>
</dbReference>
<evidence type="ECO:0000259" key="21">
    <source>
        <dbReference type="SMART" id="SM01022"/>
    </source>
</evidence>
<dbReference type="FunFam" id="2.30.130.30:FF:000004">
    <property type="entry name" value="Activating signal cointegrator 1"/>
    <property type="match status" value="1"/>
</dbReference>
<keyword evidence="8" id="KW-0863">Zinc-finger</keyword>
<evidence type="ECO:0000256" key="2">
    <source>
        <dbReference type="ARBA" id="ARBA00004300"/>
    </source>
</evidence>
<keyword evidence="10" id="KW-0832">Ubl conjugation</keyword>